<sequence>MLKEDEVSPTHEGVASEMEPRSLRRRRGRSHDCVFLGSPGRGLNIKVMAGVALSCGDVLVCVPDEETEAVGGHETADALAVEVRWESQCPSSPFSFARFEEPRPLLFFLVMTGAIVIVFSPSRACSARRSDFSDTQQWEASRSATAVQEAATYETSPINNNDQSCWWIRGRKRRRSARFWR</sequence>
<proteinExistence type="predicted"/>
<dbReference type="EMBL" id="JAQQWI010000008">
    <property type="protein sequence ID" value="KAK8023380.1"/>
    <property type="molecule type" value="Genomic_DNA"/>
</dbReference>
<protein>
    <submittedName>
        <fullName evidence="3">Uncharacterized protein</fullName>
    </submittedName>
</protein>
<evidence type="ECO:0000256" key="2">
    <source>
        <dbReference type="SAM" id="Phobius"/>
    </source>
</evidence>
<keyword evidence="4" id="KW-1185">Reference proteome</keyword>
<name>A0ABR1RZN3_9PEZI</name>
<keyword evidence="2" id="KW-1133">Transmembrane helix</keyword>
<feature type="region of interest" description="Disordered" evidence="1">
    <location>
        <begin position="1"/>
        <end position="25"/>
    </location>
</feature>
<keyword evidence="2" id="KW-0812">Transmembrane</keyword>
<reference evidence="3 4" key="1">
    <citation type="submission" date="2023-01" db="EMBL/GenBank/DDBJ databases">
        <title>Analysis of 21 Apiospora genomes using comparative genomics revels a genus with tremendous synthesis potential of carbohydrate active enzymes and secondary metabolites.</title>
        <authorList>
            <person name="Sorensen T."/>
        </authorList>
    </citation>
    <scope>NUCLEOTIDE SEQUENCE [LARGE SCALE GENOMIC DNA]</scope>
    <source>
        <strain evidence="3 4">CBS 20057</strain>
    </source>
</reference>
<feature type="transmembrane region" description="Helical" evidence="2">
    <location>
        <begin position="105"/>
        <end position="122"/>
    </location>
</feature>
<comment type="caution">
    <text evidence="3">The sequence shown here is derived from an EMBL/GenBank/DDBJ whole genome shotgun (WGS) entry which is preliminary data.</text>
</comment>
<gene>
    <name evidence="3" type="ORF">PG991_006619</name>
</gene>
<organism evidence="3 4">
    <name type="scientific">Apiospora marii</name>
    <dbReference type="NCBI Taxonomy" id="335849"/>
    <lineage>
        <taxon>Eukaryota</taxon>
        <taxon>Fungi</taxon>
        <taxon>Dikarya</taxon>
        <taxon>Ascomycota</taxon>
        <taxon>Pezizomycotina</taxon>
        <taxon>Sordariomycetes</taxon>
        <taxon>Xylariomycetidae</taxon>
        <taxon>Amphisphaeriales</taxon>
        <taxon>Apiosporaceae</taxon>
        <taxon>Apiospora</taxon>
    </lineage>
</organism>
<evidence type="ECO:0000313" key="3">
    <source>
        <dbReference type="EMBL" id="KAK8023380.1"/>
    </source>
</evidence>
<evidence type="ECO:0000256" key="1">
    <source>
        <dbReference type="SAM" id="MobiDB-lite"/>
    </source>
</evidence>
<evidence type="ECO:0000313" key="4">
    <source>
        <dbReference type="Proteomes" id="UP001396898"/>
    </source>
</evidence>
<dbReference type="Proteomes" id="UP001396898">
    <property type="component" value="Unassembled WGS sequence"/>
</dbReference>
<keyword evidence="2" id="KW-0472">Membrane</keyword>
<accession>A0ABR1RZN3</accession>